<dbReference type="SMART" id="SM00342">
    <property type="entry name" value="HTH_ARAC"/>
    <property type="match status" value="1"/>
</dbReference>
<evidence type="ECO:0000259" key="4">
    <source>
        <dbReference type="PROSITE" id="PS01124"/>
    </source>
</evidence>
<dbReference type="Proteomes" id="UP000092741">
    <property type="component" value="Chromosome 2"/>
</dbReference>
<dbReference type="EMBL" id="CP016346">
    <property type="protein sequence ID" value="ANQ15205.1"/>
    <property type="molecule type" value="Genomic_DNA"/>
</dbReference>
<keyword evidence="6" id="KW-1185">Reference proteome</keyword>
<dbReference type="GeneID" id="70914576"/>
<evidence type="ECO:0000256" key="3">
    <source>
        <dbReference type="ARBA" id="ARBA00023163"/>
    </source>
</evidence>
<sequence length="314" mass="36381">MMNDEQISAAPTLCTNPTKDANQQAASLVNWQQEYDQISNGRFLGQIRERRFNTVHVFREDSNRALRQQCRVEEGGVWLGISVEDKALHINHSQLDADKLLLRQGGVDFELITPEAFSIYGMVLKQGFVQQLKEQLELDDVKGQELYLSGLSERHIQQLKYYLGILLDPNQARWSCETHQTVVKDVLMELFSLSSQQEAAPKASSQRQVVMNRIRQYLENQDYRTPITVSELCEAVHVSRRTLQYTFEACCDTSPKQFIHRMRLNQIRRILQNPQETRNIAEIAFDFGFFHLGQFGQSYKQLFGEMPSETRQCI</sequence>
<dbReference type="PANTHER" id="PTHR46796">
    <property type="entry name" value="HTH-TYPE TRANSCRIPTIONAL ACTIVATOR RHAS-RELATED"/>
    <property type="match status" value="1"/>
</dbReference>
<keyword evidence="3" id="KW-0804">Transcription</keyword>
<keyword evidence="2" id="KW-0238">DNA-binding</keyword>
<evidence type="ECO:0000313" key="6">
    <source>
        <dbReference type="Proteomes" id="UP000092741"/>
    </source>
</evidence>
<dbReference type="GO" id="GO:0043565">
    <property type="term" value="F:sequence-specific DNA binding"/>
    <property type="evidence" value="ECO:0007669"/>
    <property type="project" value="InterPro"/>
</dbReference>
<dbReference type="AlphaFoldDB" id="A0AAN0Y8J6"/>
<accession>A0AAN0Y8J6</accession>
<gene>
    <name evidence="5" type="ORF">BA890_21080</name>
</gene>
<proteinExistence type="predicted"/>
<dbReference type="InterPro" id="IPR009057">
    <property type="entry name" value="Homeodomain-like_sf"/>
</dbReference>
<name>A0AAN0Y8J6_VIBNA</name>
<feature type="domain" description="HTH araC/xylS-type" evidence="4">
    <location>
        <begin position="212"/>
        <end position="313"/>
    </location>
</feature>
<dbReference type="KEGG" id="vna:PN96_17235"/>
<dbReference type="SUPFAM" id="SSF46689">
    <property type="entry name" value="Homeodomain-like"/>
    <property type="match status" value="2"/>
</dbReference>
<dbReference type="PANTHER" id="PTHR46796:SF6">
    <property type="entry name" value="ARAC SUBFAMILY"/>
    <property type="match status" value="1"/>
</dbReference>
<dbReference type="InterPro" id="IPR050204">
    <property type="entry name" value="AraC_XylS_family_regulators"/>
</dbReference>
<organism evidence="5 6">
    <name type="scientific">Vibrio natriegens NBRC 15636 = ATCC 14048 = DSM 759</name>
    <dbReference type="NCBI Taxonomy" id="1219067"/>
    <lineage>
        <taxon>Bacteria</taxon>
        <taxon>Pseudomonadati</taxon>
        <taxon>Pseudomonadota</taxon>
        <taxon>Gammaproteobacteria</taxon>
        <taxon>Vibrionales</taxon>
        <taxon>Vibrionaceae</taxon>
        <taxon>Vibrio</taxon>
    </lineage>
</organism>
<reference evidence="5 6" key="1">
    <citation type="submission" date="2016-07" db="EMBL/GenBank/DDBJ databases">
        <title>Developing Vibrio natriegens as a novel, fast-growing host for biotechnology.</title>
        <authorList>
            <person name="Weinstock M.T."/>
            <person name="Hesek E.D."/>
            <person name="Wilson C.M."/>
            <person name="Gibson D.G."/>
        </authorList>
    </citation>
    <scope>NUCLEOTIDE SEQUENCE [LARGE SCALE GENOMIC DNA]</scope>
    <source>
        <strain evidence="5 6">ATCC 14048</strain>
    </source>
</reference>
<keyword evidence="1" id="KW-0805">Transcription regulation</keyword>
<dbReference type="Pfam" id="PF12833">
    <property type="entry name" value="HTH_18"/>
    <property type="match status" value="1"/>
</dbReference>
<evidence type="ECO:0000256" key="2">
    <source>
        <dbReference type="ARBA" id="ARBA00023125"/>
    </source>
</evidence>
<dbReference type="GO" id="GO:0003700">
    <property type="term" value="F:DNA-binding transcription factor activity"/>
    <property type="evidence" value="ECO:0007669"/>
    <property type="project" value="InterPro"/>
</dbReference>
<dbReference type="PROSITE" id="PS01124">
    <property type="entry name" value="HTH_ARAC_FAMILY_2"/>
    <property type="match status" value="1"/>
</dbReference>
<dbReference type="InterPro" id="IPR018060">
    <property type="entry name" value="HTH_AraC"/>
</dbReference>
<protein>
    <submittedName>
        <fullName evidence="5">Transcriptional regulator</fullName>
    </submittedName>
</protein>
<dbReference type="Gene3D" id="1.10.10.60">
    <property type="entry name" value="Homeodomain-like"/>
    <property type="match status" value="1"/>
</dbReference>
<evidence type="ECO:0000313" key="5">
    <source>
        <dbReference type="EMBL" id="ANQ15205.1"/>
    </source>
</evidence>
<evidence type="ECO:0000256" key="1">
    <source>
        <dbReference type="ARBA" id="ARBA00023015"/>
    </source>
</evidence>
<dbReference type="RefSeq" id="WP_020334396.1">
    <property type="nucleotide sequence ID" value="NZ_ATFJ01000021.1"/>
</dbReference>